<organism evidence="1">
    <name type="scientific">Vigna angularis var. angularis</name>
    <dbReference type="NCBI Taxonomy" id="157739"/>
    <lineage>
        <taxon>Eukaryota</taxon>
        <taxon>Viridiplantae</taxon>
        <taxon>Streptophyta</taxon>
        <taxon>Embryophyta</taxon>
        <taxon>Tracheophyta</taxon>
        <taxon>Spermatophyta</taxon>
        <taxon>Magnoliopsida</taxon>
        <taxon>eudicotyledons</taxon>
        <taxon>Gunneridae</taxon>
        <taxon>Pentapetalae</taxon>
        <taxon>rosids</taxon>
        <taxon>fabids</taxon>
        <taxon>Fabales</taxon>
        <taxon>Fabaceae</taxon>
        <taxon>Papilionoideae</taxon>
        <taxon>50 kb inversion clade</taxon>
        <taxon>NPAAA clade</taxon>
        <taxon>indigoferoid/millettioid clade</taxon>
        <taxon>Phaseoleae</taxon>
        <taxon>Vigna</taxon>
    </lineage>
</organism>
<dbReference type="EMBL" id="AP015064">
    <property type="protein sequence ID" value="BAU03059.1"/>
    <property type="molecule type" value="Genomic_DNA"/>
</dbReference>
<name>A0A0S3TD78_PHAAN</name>
<reference evidence="1" key="1">
    <citation type="journal article" date="2015" name="Sci. Rep.">
        <title>The power of single molecule real-time sequencing technology in the de novo assembly of a eukaryotic genome.</title>
        <authorList>
            <person name="Sakai H."/>
            <person name="Naito K."/>
            <person name="Ogiso-Tanaka E."/>
            <person name="Takahashi Y."/>
            <person name="Iseki K."/>
            <person name="Muto C."/>
            <person name="Satou K."/>
            <person name="Teruya K."/>
            <person name="Shiroma A."/>
            <person name="Shimoji M."/>
            <person name="Hirano T."/>
            <person name="Itoh T."/>
            <person name="Kaga A."/>
            <person name="Tomooka N."/>
        </authorList>
    </citation>
    <scope>NUCLEOTIDE SEQUENCE</scope>
</reference>
<dbReference type="AlphaFoldDB" id="A0A0S3TD78"/>
<proteinExistence type="predicted"/>
<feature type="non-terminal residue" evidence="1">
    <location>
        <position position="1"/>
    </location>
</feature>
<evidence type="ECO:0000313" key="2">
    <source>
        <dbReference type="EMBL" id="BAU03059.1"/>
    </source>
</evidence>
<dbReference type="EMBL" id="AP015063">
    <property type="protein sequence ID" value="BAU03058.1"/>
    <property type="molecule type" value="Genomic_DNA"/>
</dbReference>
<evidence type="ECO:0000313" key="1">
    <source>
        <dbReference type="EMBL" id="BAU03058.1"/>
    </source>
</evidence>
<sequence>CNSDRIPMSAKSCLAFIPSLLFPLTFNKVPMTLSQTFFSTCITSIQCLTSSSHQYGSLKNIDRFFQMFFAEVLL</sequence>
<accession>A0A0S3TD78</accession>
<gene>
    <name evidence="1" type="primary">Vigan.UMG005900</name>
    <name evidence="2" type="synonym">Vigan.UMG006300</name>
    <name evidence="1" type="ORF">VIGAN_UM005900</name>
    <name evidence="2" type="ORF">VIGAN_UM006300</name>
</gene>
<protein>
    <submittedName>
        <fullName evidence="1">Uncharacterized protein</fullName>
    </submittedName>
</protein>